<dbReference type="Gene3D" id="3.90.960.10">
    <property type="entry name" value="YbaK/aminoacyl-tRNA synthetase-associated domain"/>
    <property type="match status" value="1"/>
</dbReference>
<dbReference type="InterPro" id="IPR036754">
    <property type="entry name" value="YbaK/aa-tRNA-synt-asso_dom_sf"/>
</dbReference>
<dbReference type="AlphaFoldDB" id="A0A9W7Y267"/>
<accession>A0A9W7Y267</accession>
<gene>
    <name evidence="1" type="ORF">LPJ53_002354</name>
</gene>
<organism evidence="1 2">
    <name type="scientific">Coemansia erecta</name>
    <dbReference type="NCBI Taxonomy" id="147472"/>
    <lineage>
        <taxon>Eukaryota</taxon>
        <taxon>Fungi</taxon>
        <taxon>Fungi incertae sedis</taxon>
        <taxon>Zoopagomycota</taxon>
        <taxon>Kickxellomycotina</taxon>
        <taxon>Kickxellomycetes</taxon>
        <taxon>Kickxellales</taxon>
        <taxon>Kickxellaceae</taxon>
        <taxon>Coemansia</taxon>
    </lineage>
</organism>
<dbReference type="SUPFAM" id="SSF55826">
    <property type="entry name" value="YbaK/ProRS associated domain"/>
    <property type="match status" value="1"/>
</dbReference>
<evidence type="ECO:0000313" key="2">
    <source>
        <dbReference type="Proteomes" id="UP001149813"/>
    </source>
</evidence>
<comment type="caution">
    <text evidence="1">The sequence shown here is derived from an EMBL/GenBank/DDBJ whole genome shotgun (WGS) entry which is preliminary data.</text>
</comment>
<evidence type="ECO:0008006" key="3">
    <source>
        <dbReference type="Google" id="ProtNLM"/>
    </source>
</evidence>
<protein>
    <recommendedName>
        <fullName evidence="3">YbaK/aminoacyl-tRNA synthetase-associated domain-containing protein</fullName>
    </recommendedName>
</protein>
<dbReference type="GO" id="GO:0002161">
    <property type="term" value="F:aminoacyl-tRNA deacylase activity"/>
    <property type="evidence" value="ECO:0007669"/>
    <property type="project" value="InterPro"/>
</dbReference>
<proteinExistence type="predicted"/>
<name>A0A9W7Y267_9FUNG</name>
<dbReference type="PANTHER" id="PTHR30411:SF4">
    <property type="entry name" value="YBAK_AMINOACYL-TRNA SYNTHETASE-ASSOCIATED DOMAIN-CONTAINING PROTEIN"/>
    <property type="match status" value="1"/>
</dbReference>
<sequence length="117" mass="12910">MVQYVHRVDMGRLADYVRNVVGGGGGSGVVAKKHFNFRLADQEWTARMTGFERNGVSPFGARVMWPVVLCEEITRLSPPVLWIGAGHVDYKLAMPVDTFVKATECLIADISVPDDSE</sequence>
<dbReference type="PANTHER" id="PTHR30411">
    <property type="entry name" value="CYTOPLASMIC PROTEIN"/>
    <property type="match status" value="1"/>
</dbReference>
<dbReference type="Proteomes" id="UP001149813">
    <property type="component" value="Unassembled WGS sequence"/>
</dbReference>
<evidence type="ECO:0000313" key="1">
    <source>
        <dbReference type="EMBL" id="KAJ1723305.1"/>
    </source>
</evidence>
<dbReference type="EMBL" id="JANBOJ010000072">
    <property type="protein sequence ID" value="KAJ1723305.1"/>
    <property type="molecule type" value="Genomic_DNA"/>
</dbReference>
<keyword evidence="2" id="KW-1185">Reference proteome</keyword>
<reference evidence="1" key="1">
    <citation type="submission" date="2022-07" db="EMBL/GenBank/DDBJ databases">
        <title>Phylogenomic reconstructions and comparative analyses of Kickxellomycotina fungi.</title>
        <authorList>
            <person name="Reynolds N.K."/>
            <person name="Stajich J.E."/>
            <person name="Barry K."/>
            <person name="Grigoriev I.V."/>
            <person name="Crous P."/>
            <person name="Smith M.E."/>
        </authorList>
    </citation>
    <scope>NUCLEOTIDE SEQUENCE</scope>
    <source>
        <strain evidence="1">NBRC 32514</strain>
    </source>
</reference>
<dbReference type="OrthoDB" id="1058301at2759"/>